<organism evidence="2 3">
    <name type="scientific">Patella caerulea</name>
    <name type="common">Rayed Mediterranean limpet</name>
    <dbReference type="NCBI Taxonomy" id="87958"/>
    <lineage>
        <taxon>Eukaryota</taxon>
        <taxon>Metazoa</taxon>
        <taxon>Spiralia</taxon>
        <taxon>Lophotrochozoa</taxon>
        <taxon>Mollusca</taxon>
        <taxon>Gastropoda</taxon>
        <taxon>Patellogastropoda</taxon>
        <taxon>Patelloidea</taxon>
        <taxon>Patellidae</taxon>
        <taxon>Patella</taxon>
    </lineage>
</organism>
<accession>A0AAN8PQR8</accession>
<evidence type="ECO:0000313" key="2">
    <source>
        <dbReference type="EMBL" id="KAK6174900.1"/>
    </source>
</evidence>
<keyword evidence="1" id="KW-0175">Coiled coil</keyword>
<feature type="coiled-coil region" evidence="1">
    <location>
        <begin position="227"/>
        <end position="254"/>
    </location>
</feature>
<protein>
    <submittedName>
        <fullName evidence="2">Uncharacterized protein</fullName>
    </submittedName>
</protein>
<evidence type="ECO:0000256" key="1">
    <source>
        <dbReference type="SAM" id="Coils"/>
    </source>
</evidence>
<dbReference type="Proteomes" id="UP001347796">
    <property type="component" value="Unassembled WGS sequence"/>
</dbReference>
<evidence type="ECO:0000313" key="3">
    <source>
        <dbReference type="Proteomes" id="UP001347796"/>
    </source>
</evidence>
<name>A0AAN8PQR8_PATCE</name>
<proteinExistence type="predicted"/>
<reference evidence="2 3" key="1">
    <citation type="submission" date="2024-01" db="EMBL/GenBank/DDBJ databases">
        <title>The genome of the rayed Mediterranean limpet Patella caerulea (Linnaeus, 1758).</title>
        <authorList>
            <person name="Anh-Thu Weber A."/>
            <person name="Halstead-Nussloch G."/>
        </authorList>
    </citation>
    <scope>NUCLEOTIDE SEQUENCE [LARGE SCALE GENOMIC DNA]</scope>
    <source>
        <strain evidence="2">AATW-2023a</strain>
        <tissue evidence="2">Whole specimen</tissue>
    </source>
</reference>
<dbReference type="AlphaFoldDB" id="A0AAN8PQR8"/>
<sequence length="396" mass="45405">MFMKFIDGGTDQGKTSESVKCSAICICEELNLDMYIAARCAPGNSWINSTERIMSILNLGLQNCAMERENDASNAIKSCNSMNQIRDVVSKKPELLDIWQDVINPVKHIVRSRFERLSLKNEPIQTIYPATEVAISNLQQHLRQLFPDLDVTDLVKSKSRKSLSYQNWIEIHCRQRQYTFQIRKCQDSSCCNPPVSGEWKLEWLQFFLKTRNITVPNQGLRVGIQQIQIVRLQKKKLNKNLFQLKNQAENTSLLPDNIGTGNSSLFTAQNARYTVECRKVRVIFSKNRLTTRQQTHLILTVSESEYTCGAHISVPGDILDGLVHVRQYITCAMPVEVSYYSSNISRNDICCYCSGNNAEVSQEKKKQYKTLLPICMDCQKEEEIICYRPYGEKSKN</sequence>
<comment type="caution">
    <text evidence="2">The sequence shown here is derived from an EMBL/GenBank/DDBJ whole genome shotgun (WGS) entry which is preliminary data.</text>
</comment>
<dbReference type="EMBL" id="JAZGQO010000010">
    <property type="protein sequence ID" value="KAK6174900.1"/>
    <property type="molecule type" value="Genomic_DNA"/>
</dbReference>
<gene>
    <name evidence="2" type="ORF">SNE40_013462</name>
</gene>
<keyword evidence="3" id="KW-1185">Reference proteome</keyword>